<protein>
    <submittedName>
        <fullName evidence="2">Uncharacterized protein</fullName>
    </submittedName>
</protein>
<feature type="chain" id="PRO_5026254964" evidence="1">
    <location>
        <begin position="45"/>
        <end position="173"/>
    </location>
</feature>
<keyword evidence="1" id="KW-0732">Signal</keyword>
<dbReference type="Proteomes" id="UP000252582">
    <property type="component" value="Unassembled WGS sequence"/>
</dbReference>
<dbReference type="AlphaFoldDB" id="A0A6I7HW47"/>
<evidence type="ECO:0000313" key="3">
    <source>
        <dbReference type="Proteomes" id="UP000252582"/>
    </source>
</evidence>
<proteinExistence type="predicted"/>
<evidence type="ECO:0000313" key="2">
    <source>
        <dbReference type="EMBL" id="RCW28297.1"/>
    </source>
</evidence>
<gene>
    <name evidence="2" type="ORF">DFR48_101308</name>
</gene>
<keyword evidence="3" id="KW-1185">Reference proteome</keyword>
<organism evidence="2 3">
    <name type="scientific">Ciceribacter lividus</name>
    <dbReference type="NCBI Taxonomy" id="1197950"/>
    <lineage>
        <taxon>Bacteria</taxon>
        <taxon>Pseudomonadati</taxon>
        <taxon>Pseudomonadota</taxon>
        <taxon>Alphaproteobacteria</taxon>
        <taxon>Hyphomicrobiales</taxon>
        <taxon>Rhizobiaceae</taxon>
        <taxon>Ciceribacter</taxon>
    </lineage>
</organism>
<feature type="non-terminal residue" evidence="2">
    <location>
        <position position="173"/>
    </location>
</feature>
<dbReference type="EMBL" id="QPIX01000001">
    <property type="protein sequence ID" value="RCW28297.1"/>
    <property type="molecule type" value="Genomic_DNA"/>
</dbReference>
<name>A0A6I7HW47_9HYPH</name>
<reference evidence="2 3" key="1">
    <citation type="submission" date="2018-07" db="EMBL/GenBank/DDBJ databases">
        <title>Genomic Encyclopedia of Type Strains, Phase IV (KMG-IV): sequencing the most valuable type-strain genomes for metagenomic binning, comparative biology and taxonomic classification.</title>
        <authorList>
            <person name="Goeker M."/>
        </authorList>
    </citation>
    <scope>NUCLEOTIDE SEQUENCE [LARGE SCALE GENOMIC DNA]</scope>
    <source>
        <strain evidence="2 3">DSM 25528</strain>
    </source>
</reference>
<comment type="caution">
    <text evidence="2">The sequence shown here is derived from an EMBL/GenBank/DDBJ whole genome shotgun (WGS) entry which is preliminary data.</text>
</comment>
<feature type="signal peptide" evidence="1">
    <location>
        <begin position="1"/>
        <end position="44"/>
    </location>
</feature>
<evidence type="ECO:0000256" key="1">
    <source>
        <dbReference type="SAM" id="SignalP"/>
    </source>
</evidence>
<accession>A0A6I7HW47</accession>
<sequence>MTFFLGPLSTRGILAFVRQRLGAVATAIAAFLFLVVGTSSPALAATCTQQTGYSPNVSSGSTQVAYAILSAGSTVTITSPSGYVNYTAQPVGSAYSYVFAASPAQVTVATAGTYDLLAYAVTSSNNLTWSGTVQVDCPLPAPVAGAVTATVAANSSANPITLDISGGSAASVA</sequence>